<dbReference type="PANTHER" id="PTHR30193">
    <property type="entry name" value="ABC TRANSPORTER PERMEASE PROTEIN"/>
    <property type="match status" value="1"/>
</dbReference>
<reference evidence="9" key="1">
    <citation type="submission" date="2020-11" db="EMBL/GenBank/DDBJ databases">
        <title>Sequencing the genomes of 1000 actinobacteria strains.</title>
        <authorList>
            <person name="Klenk H.-P."/>
        </authorList>
    </citation>
    <scope>NUCLEOTIDE SEQUENCE</scope>
    <source>
        <strain evidence="9">DSM 43175</strain>
    </source>
</reference>
<evidence type="ECO:0000256" key="1">
    <source>
        <dbReference type="ARBA" id="ARBA00004651"/>
    </source>
</evidence>
<evidence type="ECO:0000313" key="9">
    <source>
        <dbReference type="EMBL" id="MBG6088792.1"/>
    </source>
</evidence>
<keyword evidence="9" id="KW-0762">Sugar transport</keyword>
<dbReference type="GO" id="GO:0055085">
    <property type="term" value="P:transmembrane transport"/>
    <property type="evidence" value="ECO:0007669"/>
    <property type="project" value="InterPro"/>
</dbReference>
<comment type="subcellular location">
    <subcellularLocation>
        <location evidence="1 7">Cell membrane</location>
        <topology evidence="1 7">Multi-pass membrane protein</topology>
    </subcellularLocation>
</comment>
<organism evidence="9 10">
    <name type="scientific">Actinomadura viridis</name>
    <dbReference type="NCBI Taxonomy" id="58110"/>
    <lineage>
        <taxon>Bacteria</taxon>
        <taxon>Bacillati</taxon>
        <taxon>Actinomycetota</taxon>
        <taxon>Actinomycetes</taxon>
        <taxon>Streptosporangiales</taxon>
        <taxon>Thermomonosporaceae</taxon>
        <taxon>Actinomadura</taxon>
    </lineage>
</organism>
<dbReference type="RefSeq" id="WP_197011472.1">
    <property type="nucleotide sequence ID" value="NZ_BAABES010000005.1"/>
</dbReference>
<dbReference type="PANTHER" id="PTHR30193:SF41">
    <property type="entry name" value="DIACETYLCHITOBIOSE UPTAKE SYSTEM PERMEASE PROTEIN NGCF"/>
    <property type="match status" value="1"/>
</dbReference>
<name>A0A931DGE5_9ACTN</name>
<keyword evidence="4 7" id="KW-0812">Transmembrane</keyword>
<feature type="transmembrane region" description="Helical" evidence="7">
    <location>
        <begin position="173"/>
        <end position="194"/>
    </location>
</feature>
<dbReference type="Pfam" id="PF00528">
    <property type="entry name" value="BPD_transp_1"/>
    <property type="match status" value="1"/>
</dbReference>
<evidence type="ECO:0000256" key="2">
    <source>
        <dbReference type="ARBA" id="ARBA00022448"/>
    </source>
</evidence>
<keyword evidence="5 7" id="KW-1133">Transmembrane helix</keyword>
<evidence type="ECO:0000256" key="4">
    <source>
        <dbReference type="ARBA" id="ARBA00022692"/>
    </source>
</evidence>
<feature type="transmembrane region" description="Helical" evidence="7">
    <location>
        <begin position="122"/>
        <end position="142"/>
    </location>
</feature>
<keyword evidence="10" id="KW-1185">Reference proteome</keyword>
<dbReference type="InterPro" id="IPR035906">
    <property type="entry name" value="MetI-like_sf"/>
</dbReference>
<feature type="transmembrane region" description="Helical" evidence="7">
    <location>
        <begin position="214"/>
        <end position="236"/>
    </location>
</feature>
<comment type="similarity">
    <text evidence="7">Belongs to the binding-protein-dependent transport system permease family.</text>
</comment>
<evidence type="ECO:0000256" key="3">
    <source>
        <dbReference type="ARBA" id="ARBA00022475"/>
    </source>
</evidence>
<keyword evidence="2 7" id="KW-0813">Transport</keyword>
<keyword evidence="6 7" id="KW-0472">Membrane</keyword>
<dbReference type="CDD" id="cd06261">
    <property type="entry name" value="TM_PBP2"/>
    <property type="match status" value="1"/>
</dbReference>
<evidence type="ECO:0000259" key="8">
    <source>
        <dbReference type="PROSITE" id="PS50928"/>
    </source>
</evidence>
<feature type="domain" description="ABC transmembrane type-1" evidence="8">
    <location>
        <begin position="85"/>
        <end position="297"/>
    </location>
</feature>
<dbReference type="InterPro" id="IPR000515">
    <property type="entry name" value="MetI-like"/>
</dbReference>
<protein>
    <submittedName>
        <fullName evidence="9">ABC-type sugar transport system permease subunit</fullName>
    </submittedName>
</protein>
<feature type="transmembrane region" description="Helical" evidence="7">
    <location>
        <begin position="21"/>
        <end position="45"/>
    </location>
</feature>
<dbReference type="Proteomes" id="UP000614047">
    <property type="component" value="Unassembled WGS sequence"/>
</dbReference>
<dbReference type="Gene3D" id="1.10.3720.10">
    <property type="entry name" value="MetI-like"/>
    <property type="match status" value="1"/>
</dbReference>
<dbReference type="PROSITE" id="PS50928">
    <property type="entry name" value="ABC_TM1"/>
    <property type="match status" value="1"/>
</dbReference>
<evidence type="ECO:0000256" key="5">
    <source>
        <dbReference type="ARBA" id="ARBA00022989"/>
    </source>
</evidence>
<proteinExistence type="inferred from homology"/>
<feature type="transmembrane region" description="Helical" evidence="7">
    <location>
        <begin position="278"/>
        <end position="299"/>
    </location>
</feature>
<evidence type="ECO:0000313" key="10">
    <source>
        <dbReference type="Proteomes" id="UP000614047"/>
    </source>
</evidence>
<dbReference type="AlphaFoldDB" id="A0A931DGE5"/>
<evidence type="ECO:0000256" key="7">
    <source>
        <dbReference type="RuleBase" id="RU363032"/>
    </source>
</evidence>
<keyword evidence="3" id="KW-1003">Cell membrane</keyword>
<gene>
    <name evidence="9" type="ORF">IW256_002905</name>
</gene>
<sequence length="309" mass="33550">MPARLSPAARRTSRAGRLRRALLDLSQALPFLLPKTVVFGLFVLLPFGYTILLTFQEGSLLGGLTFAGLENYRSVVSDGLFRQTLVNTAVFMLICVPLTLVVTLLVGMLLSSSLPGMSAYRTLIYLPSLLSIVATGLIWKIMVDSEYGPVHALFAQGLGIEIAWLTDGTTAMVFLAMITLWSTCGFYSIIFMAGFNNIPPDVLEAARIDGASGWRLFTTIKLPLIRPVLQLVLILVTINSIQVFDLVYVLTNGGPGTATYTAMWYIYQSAFNGGSMSYAATMSIVLLLVTAVISVVFIGRTRSDGADHE</sequence>
<dbReference type="InterPro" id="IPR051393">
    <property type="entry name" value="ABC_transporter_permease"/>
</dbReference>
<dbReference type="GO" id="GO:0005886">
    <property type="term" value="C:plasma membrane"/>
    <property type="evidence" value="ECO:0007669"/>
    <property type="project" value="UniProtKB-SubCell"/>
</dbReference>
<dbReference type="SUPFAM" id="SSF161098">
    <property type="entry name" value="MetI-like"/>
    <property type="match status" value="1"/>
</dbReference>
<feature type="transmembrane region" description="Helical" evidence="7">
    <location>
        <begin position="243"/>
        <end position="266"/>
    </location>
</feature>
<feature type="transmembrane region" description="Helical" evidence="7">
    <location>
        <begin position="89"/>
        <end position="110"/>
    </location>
</feature>
<evidence type="ECO:0000256" key="6">
    <source>
        <dbReference type="ARBA" id="ARBA00023136"/>
    </source>
</evidence>
<dbReference type="EMBL" id="JADOUA010000001">
    <property type="protein sequence ID" value="MBG6088792.1"/>
    <property type="molecule type" value="Genomic_DNA"/>
</dbReference>
<accession>A0A931DGE5</accession>
<comment type="caution">
    <text evidence="9">The sequence shown here is derived from an EMBL/GenBank/DDBJ whole genome shotgun (WGS) entry which is preliminary data.</text>
</comment>